<keyword evidence="3" id="KW-0732">Signal</keyword>
<dbReference type="Gene3D" id="3.40.710.10">
    <property type="entry name" value="DD-peptidase/beta-lactamase superfamily"/>
    <property type="match status" value="1"/>
</dbReference>
<dbReference type="Pfam" id="PF00144">
    <property type="entry name" value="Beta-lactamase"/>
    <property type="match status" value="1"/>
</dbReference>
<dbReference type="PANTHER" id="PTHR46825:SF11">
    <property type="entry name" value="PENICILLIN-BINDING PROTEIN 4"/>
    <property type="match status" value="1"/>
</dbReference>
<comment type="subcellular location">
    <subcellularLocation>
        <location evidence="1">Membrane</location>
    </subcellularLocation>
</comment>
<evidence type="ECO:0000256" key="1">
    <source>
        <dbReference type="ARBA" id="ARBA00004370"/>
    </source>
</evidence>
<proteinExistence type="predicted"/>
<dbReference type="InterPro" id="IPR012338">
    <property type="entry name" value="Beta-lactam/transpept-like"/>
</dbReference>
<protein>
    <submittedName>
        <fullName evidence="5">Serine hydrolase domain-containing protein</fullName>
        <ecNumber evidence="5">3.-.-.-</ecNumber>
    </submittedName>
</protein>
<evidence type="ECO:0000256" key="3">
    <source>
        <dbReference type="SAM" id="SignalP"/>
    </source>
</evidence>
<evidence type="ECO:0000259" key="4">
    <source>
        <dbReference type="Pfam" id="PF00144"/>
    </source>
</evidence>
<accession>A0ABV9FID5</accession>
<comment type="caution">
    <text evidence="5">The sequence shown here is derived from an EMBL/GenBank/DDBJ whole genome shotgun (WGS) entry which is preliminary data.</text>
</comment>
<evidence type="ECO:0000256" key="2">
    <source>
        <dbReference type="ARBA" id="ARBA00023136"/>
    </source>
</evidence>
<evidence type="ECO:0000313" key="6">
    <source>
        <dbReference type="Proteomes" id="UP001596028"/>
    </source>
</evidence>
<gene>
    <name evidence="5" type="ORF">ACFO3S_26065</name>
</gene>
<dbReference type="SUPFAM" id="SSF56601">
    <property type="entry name" value="beta-lactamase/transpeptidase-like"/>
    <property type="match status" value="1"/>
</dbReference>
<keyword evidence="5" id="KW-0378">Hydrolase</keyword>
<feature type="domain" description="Beta-lactamase-related" evidence="4">
    <location>
        <begin position="52"/>
        <end position="368"/>
    </location>
</feature>
<dbReference type="InterPro" id="IPR050491">
    <property type="entry name" value="AmpC-like"/>
</dbReference>
<sequence>MKSRKSFRLLSVTLALSLLVPTGAMAAAAPSEETPAFENTLRAAAEKAALLTGQYGTTSVQYALIDQGEIVVSGQSGVNDQAGQRPLTENTMYGIGSTSKMFVTAAVMKLAEEGKVELDAPIVQYIPDFKMKDERYKQITPRMLLNHSAGLAGSSLANAFLLEDDDTYAHDTLLEQLAEQSLKADPGAYSVYCNDCFTLAEILVETVSGIDFTSYIHRYFTEPLGMSNTKTPLDRPSFSAMAGIYLPGVPNQLPTETVNVIGTGGIYSTAEDLVRFSQLFTGQAGSILSAESAKTTAQPEYSKGLWPEDADNSINFGLGWDSVDLFPFGEYGIQALAKGGDTILYHSSLVVLPDQNLAAAVLSSGGSSTINQLLANEILLHALKEKGEIDEIKAEKSYGEPVEADMPKDLLNYAGVYGATNQLLKADISENGELSITMPLVPGYPAEVYTYSADGSFKSADGSVKINLVEKNGRTYIWTRQYVSLPGLGQTAVSQYSAEKLEPHTVSDEVLAAWQEREGKRYYPINEKYSSISYLLASYLKVQLLDETPGYVLDKKITGPNTASGDLQVPGTGSRDAMEFHFYQEDGVEHLLLGGSLFVREEALKPIYSGKSSSATIPASGYAKWYLIPDQAAGKSMKVNPLAEGSYAVYDENGAFVDFGVVSPDHTTVLPKNGSIVFAGEAGARFEITLK</sequence>
<reference evidence="6" key="1">
    <citation type="journal article" date="2019" name="Int. J. Syst. Evol. Microbiol.">
        <title>The Global Catalogue of Microorganisms (GCM) 10K type strain sequencing project: providing services to taxonomists for standard genome sequencing and annotation.</title>
        <authorList>
            <consortium name="The Broad Institute Genomics Platform"/>
            <consortium name="The Broad Institute Genome Sequencing Center for Infectious Disease"/>
            <person name="Wu L."/>
            <person name="Ma J."/>
        </authorList>
    </citation>
    <scope>NUCLEOTIDE SEQUENCE [LARGE SCALE GENOMIC DNA]</scope>
    <source>
        <strain evidence="6">CCUG 49571</strain>
    </source>
</reference>
<feature type="signal peptide" evidence="3">
    <location>
        <begin position="1"/>
        <end position="26"/>
    </location>
</feature>
<dbReference type="PANTHER" id="PTHR46825">
    <property type="entry name" value="D-ALANYL-D-ALANINE-CARBOXYPEPTIDASE/ENDOPEPTIDASE AMPH"/>
    <property type="match status" value="1"/>
</dbReference>
<keyword evidence="6" id="KW-1185">Reference proteome</keyword>
<dbReference type="Proteomes" id="UP001596028">
    <property type="component" value="Unassembled WGS sequence"/>
</dbReference>
<dbReference type="EMBL" id="JBHSEP010000030">
    <property type="protein sequence ID" value="MFC4601731.1"/>
    <property type="molecule type" value="Genomic_DNA"/>
</dbReference>
<feature type="chain" id="PRO_5045298425" evidence="3">
    <location>
        <begin position="27"/>
        <end position="691"/>
    </location>
</feature>
<name>A0ABV9FID5_9BACL</name>
<dbReference type="RefSeq" id="WP_378102191.1">
    <property type="nucleotide sequence ID" value="NZ_JBHSEP010000030.1"/>
</dbReference>
<organism evidence="5 6">
    <name type="scientific">Cohnella hongkongensis</name>
    <dbReference type="NCBI Taxonomy" id="178337"/>
    <lineage>
        <taxon>Bacteria</taxon>
        <taxon>Bacillati</taxon>
        <taxon>Bacillota</taxon>
        <taxon>Bacilli</taxon>
        <taxon>Bacillales</taxon>
        <taxon>Paenibacillaceae</taxon>
        <taxon>Cohnella</taxon>
    </lineage>
</organism>
<dbReference type="GO" id="GO:0016787">
    <property type="term" value="F:hydrolase activity"/>
    <property type="evidence" value="ECO:0007669"/>
    <property type="project" value="UniProtKB-KW"/>
</dbReference>
<keyword evidence="2" id="KW-0472">Membrane</keyword>
<dbReference type="InterPro" id="IPR001466">
    <property type="entry name" value="Beta-lactam-related"/>
</dbReference>
<dbReference type="EC" id="3.-.-.-" evidence="5"/>
<evidence type="ECO:0000313" key="5">
    <source>
        <dbReference type="EMBL" id="MFC4601731.1"/>
    </source>
</evidence>